<dbReference type="GO" id="GO:0032259">
    <property type="term" value="P:methylation"/>
    <property type="evidence" value="ECO:0007669"/>
    <property type="project" value="UniProtKB-KW"/>
</dbReference>
<evidence type="ECO:0000256" key="1">
    <source>
        <dbReference type="ARBA" id="ARBA00004194"/>
    </source>
</evidence>
<dbReference type="Pfam" id="PF21729">
    <property type="entry name" value="IRX15_IRX15L_GXM"/>
    <property type="match status" value="1"/>
</dbReference>
<name>A0A445G663_GLYSO</name>
<feature type="compositionally biased region" description="Polar residues" evidence="5">
    <location>
        <begin position="94"/>
        <end position="106"/>
    </location>
</feature>
<keyword evidence="7" id="KW-0808">Transferase</keyword>
<evidence type="ECO:0000256" key="6">
    <source>
        <dbReference type="SAM" id="Phobius"/>
    </source>
</evidence>
<comment type="caution">
    <text evidence="7">The sequence shown here is derived from an EMBL/GenBank/DDBJ whole genome shotgun (WGS) entry which is preliminary data.</text>
</comment>
<keyword evidence="7" id="KW-0489">Methyltransferase</keyword>
<dbReference type="NCBIfam" id="TIGR01627">
    <property type="entry name" value="A_thal_3515"/>
    <property type="match status" value="1"/>
</dbReference>
<protein>
    <submittedName>
        <fullName evidence="7">Glucuronoxylan 4-O-methyltransferase 2</fullName>
    </submittedName>
</protein>
<organism evidence="7 8">
    <name type="scientific">Glycine soja</name>
    <name type="common">Wild soybean</name>
    <dbReference type="NCBI Taxonomy" id="3848"/>
    <lineage>
        <taxon>Eukaryota</taxon>
        <taxon>Viridiplantae</taxon>
        <taxon>Streptophyta</taxon>
        <taxon>Embryophyta</taxon>
        <taxon>Tracheophyta</taxon>
        <taxon>Spermatophyta</taxon>
        <taxon>Magnoliopsida</taxon>
        <taxon>eudicotyledons</taxon>
        <taxon>Gunneridae</taxon>
        <taxon>Pentapetalae</taxon>
        <taxon>rosids</taxon>
        <taxon>fabids</taxon>
        <taxon>Fabales</taxon>
        <taxon>Fabaceae</taxon>
        <taxon>Papilionoideae</taxon>
        <taxon>50 kb inversion clade</taxon>
        <taxon>NPAAA clade</taxon>
        <taxon>indigoferoid/millettioid clade</taxon>
        <taxon>Phaseoleae</taxon>
        <taxon>Glycine</taxon>
        <taxon>Glycine subgen. Soja</taxon>
    </lineage>
</organism>
<feature type="region of interest" description="Disordered" evidence="5">
    <location>
        <begin position="94"/>
        <end position="115"/>
    </location>
</feature>
<keyword evidence="8" id="KW-1185">Reference proteome</keyword>
<evidence type="ECO:0000313" key="7">
    <source>
        <dbReference type="EMBL" id="RZB56678.1"/>
    </source>
</evidence>
<dbReference type="EMBL" id="QZWG01000017">
    <property type="protein sequence ID" value="RZB56678.1"/>
    <property type="molecule type" value="Genomic_DNA"/>
</dbReference>
<reference evidence="7 8" key="1">
    <citation type="submission" date="2018-09" db="EMBL/GenBank/DDBJ databases">
        <title>A high-quality reference genome of wild soybean provides a powerful tool to mine soybean genomes.</title>
        <authorList>
            <person name="Xie M."/>
            <person name="Chung C.Y.L."/>
            <person name="Li M.-W."/>
            <person name="Wong F.-L."/>
            <person name="Chan T.-F."/>
            <person name="Lam H.-M."/>
        </authorList>
    </citation>
    <scope>NUCLEOTIDE SEQUENCE [LARGE SCALE GENOMIC DNA]</scope>
    <source>
        <strain evidence="8">cv. W05</strain>
        <tissue evidence="7">Hypocotyl of etiolated seedlings</tissue>
    </source>
</reference>
<dbReference type="PANTHER" id="PTHR31444">
    <property type="entry name" value="OS11G0490100 PROTEIN"/>
    <property type="match status" value="1"/>
</dbReference>
<proteinExistence type="predicted"/>
<evidence type="ECO:0000313" key="8">
    <source>
        <dbReference type="Proteomes" id="UP000289340"/>
    </source>
</evidence>
<dbReference type="GO" id="GO:0045492">
    <property type="term" value="P:xylan biosynthetic process"/>
    <property type="evidence" value="ECO:0007669"/>
    <property type="project" value="InterPro"/>
</dbReference>
<dbReference type="Proteomes" id="UP000289340">
    <property type="component" value="Chromosome 17"/>
</dbReference>
<keyword evidence="3 6" id="KW-1133">Transmembrane helix</keyword>
<dbReference type="AlphaFoldDB" id="A0A445G663"/>
<keyword evidence="2 6" id="KW-0812">Transmembrane</keyword>
<dbReference type="InterPro" id="IPR006514">
    <property type="entry name" value="IRX15/GXM/AGM"/>
</dbReference>
<evidence type="ECO:0000256" key="5">
    <source>
        <dbReference type="SAM" id="MobiDB-lite"/>
    </source>
</evidence>
<keyword evidence="4 6" id="KW-0472">Membrane</keyword>
<gene>
    <name evidence="7" type="ORF">D0Y65_045691</name>
</gene>
<evidence type="ECO:0000256" key="4">
    <source>
        <dbReference type="ARBA" id="ARBA00023136"/>
    </source>
</evidence>
<feature type="transmembrane region" description="Helical" evidence="6">
    <location>
        <begin position="50"/>
        <end position="68"/>
    </location>
</feature>
<accession>A0A445G663</accession>
<comment type="subcellular location">
    <subcellularLocation>
        <location evidence="1">Golgi apparatus membrane</location>
        <topology evidence="1">Single-pass membrane protein</topology>
    </subcellularLocation>
</comment>
<dbReference type="GO" id="GO:0000139">
    <property type="term" value="C:Golgi membrane"/>
    <property type="evidence" value="ECO:0007669"/>
    <property type="project" value="UniProtKB-SubCell"/>
</dbReference>
<dbReference type="GO" id="GO:0008168">
    <property type="term" value="F:methyltransferase activity"/>
    <property type="evidence" value="ECO:0007669"/>
    <property type="project" value="UniProtKB-KW"/>
</dbReference>
<sequence length="331" mass="36861">MPPDVLHFRPLLSPLVQFSPSLASRVQENQPCAKKYWQGMKGMNLTKKKLIPILVLILSIISILRLLSLNAKTSLFSTGISVLSSAPQQNCSQPLSTCNKTASHTPESSDKPMKPHNITTTLTEKEFKVLSDLIALKSPCNLLIFGFQPQYLILSSMNAAGSTIFLDDNSNKISKERKISNNTQIHKLEYNMPAKAGYKLLKHARQNPAACVPNPRFLQKSKCKLALKNLPSQVYEKNWDVMVVDGPSGDSPESPGRMGSIYTASVLARAGNASDVVVHDVDRMIEKWFSWEFLCDENLLYSKGKLWHFRVRGHTNSTRFCPAEEGSTIGK</sequence>
<evidence type="ECO:0000256" key="3">
    <source>
        <dbReference type="ARBA" id="ARBA00022989"/>
    </source>
</evidence>
<evidence type="ECO:0000256" key="2">
    <source>
        <dbReference type="ARBA" id="ARBA00022692"/>
    </source>
</evidence>